<accession>A0ABX6P8Z4</accession>
<dbReference type="PANTHER" id="PTHR43267:SF1">
    <property type="entry name" value="TRNA THREONYLCARBAMOYLADENOSINE DEHYDRATASE"/>
    <property type="match status" value="1"/>
</dbReference>
<dbReference type="InterPro" id="IPR035985">
    <property type="entry name" value="Ubiquitin-activating_enz"/>
</dbReference>
<gene>
    <name evidence="3" type="ORF">HK414_26420</name>
</gene>
<keyword evidence="4" id="KW-1185">Reference proteome</keyword>
<sequence>MPVGALVFGLRSLQVDLWWSKTERGRLKHCTVVGSRIRRLYSSPSRAPRAAYLPSVDRRVRFLGEAGQAQLAGARVAVVGLGGVGSMVVQDLARMGVGDLLLIDTDRFEETNLSRVVTLPSSMMSRASRPRRNLPPATPSR</sequence>
<dbReference type="SUPFAM" id="SSF69572">
    <property type="entry name" value="Activating enzymes of the ubiquitin-like proteins"/>
    <property type="match status" value="1"/>
</dbReference>
<proteinExistence type="predicted"/>
<feature type="region of interest" description="Disordered" evidence="1">
    <location>
        <begin position="121"/>
        <end position="141"/>
    </location>
</feature>
<evidence type="ECO:0000313" key="3">
    <source>
        <dbReference type="EMBL" id="QJW85939.1"/>
    </source>
</evidence>
<organism evidence="3 4">
    <name type="scientific">Ramlibacter terrae</name>
    <dbReference type="NCBI Taxonomy" id="2732511"/>
    <lineage>
        <taxon>Bacteria</taxon>
        <taxon>Pseudomonadati</taxon>
        <taxon>Pseudomonadota</taxon>
        <taxon>Betaproteobacteria</taxon>
        <taxon>Burkholderiales</taxon>
        <taxon>Comamonadaceae</taxon>
        <taxon>Ramlibacter</taxon>
    </lineage>
</organism>
<evidence type="ECO:0000259" key="2">
    <source>
        <dbReference type="Pfam" id="PF00899"/>
    </source>
</evidence>
<dbReference type="InterPro" id="IPR000594">
    <property type="entry name" value="ThiF_NAD_FAD-bd"/>
</dbReference>
<protein>
    <recommendedName>
        <fullName evidence="2">THIF-type NAD/FAD binding fold domain-containing protein</fullName>
    </recommendedName>
</protein>
<evidence type="ECO:0000313" key="4">
    <source>
        <dbReference type="Proteomes" id="UP000500826"/>
    </source>
</evidence>
<dbReference type="Gene3D" id="3.40.50.720">
    <property type="entry name" value="NAD(P)-binding Rossmann-like Domain"/>
    <property type="match status" value="1"/>
</dbReference>
<dbReference type="PANTHER" id="PTHR43267">
    <property type="entry name" value="TRNA THREONYLCARBAMOYLADENOSINE DEHYDRATASE"/>
    <property type="match status" value="1"/>
</dbReference>
<name>A0ABX6P8Z4_9BURK</name>
<dbReference type="EMBL" id="CP053418">
    <property type="protein sequence ID" value="QJW85939.1"/>
    <property type="molecule type" value="Genomic_DNA"/>
</dbReference>
<dbReference type="InterPro" id="IPR045886">
    <property type="entry name" value="ThiF/MoeB/HesA"/>
</dbReference>
<reference evidence="3 4" key="1">
    <citation type="submission" date="2020-05" db="EMBL/GenBank/DDBJ databases">
        <title>Ramlibacter rhizophilus sp. nov., isolated from rhizosphere soil of national flower Mugunghwa from South Korea.</title>
        <authorList>
            <person name="Zheng-Fei Y."/>
            <person name="Huan T."/>
        </authorList>
    </citation>
    <scope>NUCLEOTIDE SEQUENCE [LARGE SCALE GENOMIC DNA]</scope>
    <source>
        <strain evidence="3 4">H242</strain>
    </source>
</reference>
<feature type="domain" description="THIF-type NAD/FAD binding fold" evidence="2">
    <location>
        <begin position="58"/>
        <end position="118"/>
    </location>
</feature>
<evidence type="ECO:0000256" key="1">
    <source>
        <dbReference type="SAM" id="MobiDB-lite"/>
    </source>
</evidence>
<dbReference type="Proteomes" id="UP000500826">
    <property type="component" value="Chromosome"/>
</dbReference>
<dbReference type="Pfam" id="PF00899">
    <property type="entry name" value="ThiF"/>
    <property type="match status" value="1"/>
</dbReference>